<evidence type="ECO:0000313" key="3">
    <source>
        <dbReference type="Proteomes" id="UP001295684"/>
    </source>
</evidence>
<proteinExistence type="predicted"/>
<name>A0AAD1XAQ5_EUPCR</name>
<gene>
    <name evidence="2" type="ORF">ECRASSUSDP1_LOCUS10698</name>
</gene>
<reference evidence="2" key="1">
    <citation type="submission" date="2023-07" db="EMBL/GenBank/DDBJ databases">
        <authorList>
            <consortium name="AG Swart"/>
            <person name="Singh M."/>
            <person name="Singh A."/>
            <person name="Seah K."/>
            <person name="Emmerich C."/>
        </authorList>
    </citation>
    <scope>NUCLEOTIDE SEQUENCE</scope>
    <source>
        <strain evidence="2">DP1</strain>
    </source>
</reference>
<sequence>MEMDDDEYYYYRWYNRYTGELTDIHECSSYRERSEDSKCLKSQKFIKRNGSVNNWINKEYYDCHYSRSSSKTSFKDIKMILSKSPHERSRQISPEIKETISVNIHNNPERYLCVCSSNCGESDLLVENLSKGSFQSYTSSCKVSECQERIITEISSNVCHPSKERVEILRVEMEPPMKKLNLSPLLEQRDTDSAPESMKSSIVSDSWTEESIDTPKISSRIVEICSTSSDRNHGGIVTMSSRNSKV</sequence>
<dbReference type="EMBL" id="CAMPGE010010551">
    <property type="protein sequence ID" value="CAI2369399.1"/>
    <property type="molecule type" value="Genomic_DNA"/>
</dbReference>
<dbReference type="Proteomes" id="UP001295684">
    <property type="component" value="Unassembled WGS sequence"/>
</dbReference>
<accession>A0AAD1XAQ5</accession>
<comment type="caution">
    <text evidence="2">The sequence shown here is derived from an EMBL/GenBank/DDBJ whole genome shotgun (WGS) entry which is preliminary data.</text>
</comment>
<protein>
    <submittedName>
        <fullName evidence="2">Uncharacterized protein</fullName>
    </submittedName>
</protein>
<keyword evidence="3" id="KW-1185">Reference proteome</keyword>
<feature type="region of interest" description="Disordered" evidence="1">
    <location>
        <begin position="185"/>
        <end position="206"/>
    </location>
</feature>
<evidence type="ECO:0000313" key="2">
    <source>
        <dbReference type="EMBL" id="CAI2369399.1"/>
    </source>
</evidence>
<dbReference type="AlphaFoldDB" id="A0AAD1XAQ5"/>
<evidence type="ECO:0000256" key="1">
    <source>
        <dbReference type="SAM" id="MobiDB-lite"/>
    </source>
</evidence>
<organism evidence="2 3">
    <name type="scientific">Euplotes crassus</name>
    <dbReference type="NCBI Taxonomy" id="5936"/>
    <lineage>
        <taxon>Eukaryota</taxon>
        <taxon>Sar</taxon>
        <taxon>Alveolata</taxon>
        <taxon>Ciliophora</taxon>
        <taxon>Intramacronucleata</taxon>
        <taxon>Spirotrichea</taxon>
        <taxon>Hypotrichia</taxon>
        <taxon>Euplotida</taxon>
        <taxon>Euplotidae</taxon>
        <taxon>Moneuplotes</taxon>
    </lineage>
</organism>